<protein>
    <submittedName>
        <fullName evidence="3">Uncharacterized protein (TIGR03083 family)</fullName>
    </submittedName>
</protein>
<proteinExistence type="predicted"/>
<keyword evidence="4" id="KW-1185">Reference proteome</keyword>
<organism evidence="3 4">
    <name type="scientific">Longispora fulva</name>
    <dbReference type="NCBI Taxonomy" id="619741"/>
    <lineage>
        <taxon>Bacteria</taxon>
        <taxon>Bacillati</taxon>
        <taxon>Actinomycetota</taxon>
        <taxon>Actinomycetes</taxon>
        <taxon>Micromonosporales</taxon>
        <taxon>Micromonosporaceae</taxon>
        <taxon>Longispora</taxon>
    </lineage>
</organism>
<dbReference type="InterPro" id="IPR017517">
    <property type="entry name" value="Maleyloyr_isom"/>
</dbReference>
<dbReference type="InterPro" id="IPR010872">
    <property type="entry name" value="MDMPI_C-term_domain"/>
</dbReference>
<dbReference type="NCBIfam" id="TIGR03083">
    <property type="entry name" value="maleylpyruvate isomerase family mycothiol-dependent enzyme"/>
    <property type="match status" value="1"/>
</dbReference>
<dbReference type="InterPro" id="IPR024344">
    <property type="entry name" value="MDMPI_metal-binding"/>
</dbReference>
<sequence length="241" mass="26506">MEFVDFRARLADDTARLAAVATDLDARVPSCPDWTVEDLVRHVAQVYLHKVQCMRLGHHPEDWPHDHSAEPALALLTRAHAELEAEFAARAPESTTYTWYGPDQTVGFWVRRMAQEAAVHRVDAELAAGQVTLVAADLAADGVDEVLRIFLAWTSIQWPEDYTLTDAPVVEVRTGGRSWFVRPTVAGVFVEAEGEAATTISGEPSDVLLWLWRRVGDDAVTITGDPAGAKTLHDLLEAGTQ</sequence>
<dbReference type="RefSeq" id="WP_197005778.1">
    <property type="nucleotide sequence ID" value="NZ_BONS01000011.1"/>
</dbReference>
<evidence type="ECO:0000313" key="3">
    <source>
        <dbReference type="EMBL" id="MBG6139086.1"/>
    </source>
</evidence>
<dbReference type="PANTHER" id="PTHR40758:SF1">
    <property type="entry name" value="CONSERVED PROTEIN"/>
    <property type="match status" value="1"/>
</dbReference>
<accession>A0A8J7KMF4</accession>
<evidence type="ECO:0000259" key="1">
    <source>
        <dbReference type="Pfam" id="PF07398"/>
    </source>
</evidence>
<dbReference type="Pfam" id="PF07398">
    <property type="entry name" value="MDMPI_C"/>
    <property type="match status" value="1"/>
</dbReference>
<name>A0A8J7KMF4_9ACTN</name>
<gene>
    <name evidence="3" type="ORF">IW245_005280</name>
</gene>
<reference evidence="3" key="1">
    <citation type="submission" date="2020-11" db="EMBL/GenBank/DDBJ databases">
        <title>Sequencing the genomes of 1000 actinobacteria strains.</title>
        <authorList>
            <person name="Klenk H.-P."/>
        </authorList>
    </citation>
    <scope>NUCLEOTIDE SEQUENCE</scope>
    <source>
        <strain evidence="3">DSM 45356</strain>
    </source>
</reference>
<feature type="domain" description="Mycothiol-dependent maleylpyruvate isomerase metal-binding" evidence="2">
    <location>
        <begin position="9"/>
        <end position="124"/>
    </location>
</feature>
<evidence type="ECO:0000259" key="2">
    <source>
        <dbReference type="Pfam" id="PF11716"/>
    </source>
</evidence>
<dbReference type="InterPro" id="IPR034660">
    <property type="entry name" value="DinB/YfiT-like"/>
</dbReference>
<comment type="caution">
    <text evidence="3">The sequence shown here is derived from an EMBL/GenBank/DDBJ whole genome shotgun (WGS) entry which is preliminary data.</text>
</comment>
<dbReference type="Pfam" id="PF11716">
    <property type="entry name" value="MDMPI_N"/>
    <property type="match status" value="1"/>
</dbReference>
<dbReference type="SUPFAM" id="SSF109854">
    <property type="entry name" value="DinB/YfiT-like putative metalloenzymes"/>
    <property type="match status" value="1"/>
</dbReference>
<dbReference type="GO" id="GO:0005886">
    <property type="term" value="C:plasma membrane"/>
    <property type="evidence" value="ECO:0007669"/>
    <property type="project" value="TreeGrafter"/>
</dbReference>
<dbReference type="GO" id="GO:0046872">
    <property type="term" value="F:metal ion binding"/>
    <property type="evidence" value="ECO:0007669"/>
    <property type="project" value="InterPro"/>
</dbReference>
<dbReference type="Proteomes" id="UP000622552">
    <property type="component" value="Unassembled WGS sequence"/>
</dbReference>
<dbReference type="PANTHER" id="PTHR40758">
    <property type="entry name" value="CONSERVED PROTEIN"/>
    <property type="match status" value="1"/>
</dbReference>
<dbReference type="AlphaFoldDB" id="A0A8J7KMF4"/>
<evidence type="ECO:0000313" key="4">
    <source>
        <dbReference type="Proteomes" id="UP000622552"/>
    </source>
</evidence>
<feature type="domain" description="MDMPI C-terminal" evidence="1">
    <location>
        <begin position="137"/>
        <end position="227"/>
    </location>
</feature>
<dbReference type="EMBL" id="JADOUF010000001">
    <property type="protein sequence ID" value="MBG6139086.1"/>
    <property type="molecule type" value="Genomic_DNA"/>
</dbReference>